<feature type="region of interest" description="Disordered" evidence="1">
    <location>
        <begin position="105"/>
        <end position="143"/>
    </location>
</feature>
<evidence type="ECO:0000313" key="3">
    <source>
        <dbReference type="Proteomes" id="UP000224080"/>
    </source>
</evidence>
<dbReference type="Proteomes" id="UP000224080">
    <property type="component" value="Unassembled WGS sequence"/>
</dbReference>
<gene>
    <name evidence="2" type="ORF">GX51_01138</name>
</gene>
<reference evidence="2 3" key="1">
    <citation type="submission" date="2017-10" db="EMBL/GenBank/DDBJ databases">
        <title>Comparative genomics in systemic dimorphic fungi from Ajellomycetaceae.</title>
        <authorList>
            <person name="Munoz J.F."/>
            <person name="Mcewen J.G."/>
            <person name="Clay O.K."/>
            <person name="Cuomo C.A."/>
        </authorList>
    </citation>
    <scope>NUCLEOTIDE SEQUENCE [LARGE SCALE GENOMIC DNA]</scope>
    <source>
        <strain evidence="2 3">UAMH130</strain>
    </source>
</reference>
<proteinExistence type="predicted"/>
<evidence type="ECO:0000256" key="1">
    <source>
        <dbReference type="SAM" id="MobiDB-lite"/>
    </source>
</evidence>
<name>A0A2B7XJ19_9EURO</name>
<feature type="compositionally biased region" description="Polar residues" evidence="1">
    <location>
        <begin position="112"/>
        <end position="143"/>
    </location>
</feature>
<dbReference type="EMBL" id="PDNC01000008">
    <property type="protein sequence ID" value="PGH08618.1"/>
    <property type="molecule type" value="Genomic_DNA"/>
</dbReference>
<organism evidence="2 3">
    <name type="scientific">Blastomyces parvus</name>
    <dbReference type="NCBI Taxonomy" id="2060905"/>
    <lineage>
        <taxon>Eukaryota</taxon>
        <taxon>Fungi</taxon>
        <taxon>Dikarya</taxon>
        <taxon>Ascomycota</taxon>
        <taxon>Pezizomycotina</taxon>
        <taxon>Eurotiomycetes</taxon>
        <taxon>Eurotiomycetidae</taxon>
        <taxon>Onygenales</taxon>
        <taxon>Ajellomycetaceae</taxon>
        <taxon>Blastomyces</taxon>
    </lineage>
</organism>
<evidence type="ECO:0000313" key="2">
    <source>
        <dbReference type="EMBL" id="PGH08618.1"/>
    </source>
</evidence>
<dbReference type="AlphaFoldDB" id="A0A2B7XJ19"/>
<sequence length="143" mass="15963">MTCTRWQGAGSREVSPGISWYVLWPADWQQKPPERGRMAAPRVVLSRHPGSRLMRTHRDDIRLLLRRAGSAWDLGPRQPWAVFAVSDRASDVATCRGAVETSRCWVRPRKPAQNSKPAHSSPPTTNNDTEPNSSTAGSSTDFR</sequence>
<accession>A0A2B7XJ19</accession>
<comment type="caution">
    <text evidence="2">The sequence shown here is derived from an EMBL/GenBank/DDBJ whole genome shotgun (WGS) entry which is preliminary data.</text>
</comment>
<keyword evidence="3" id="KW-1185">Reference proteome</keyword>
<protein>
    <submittedName>
        <fullName evidence="2">Uncharacterized protein</fullName>
    </submittedName>
</protein>